<dbReference type="EMBL" id="KV427609">
    <property type="protein sequence ID" value="KZT10313.1"/>
    <property type="molecule type" value="Genomic_DNA"/>
</dbReference>
<dbReference type="RefSeq" id="XP_040768053.1">
    <property type="nucleotide sequence ID" value="XM_040912080.1"/>
</dbReference>
<evidence type="ECO:0000313" key="2">
    <source>
        <dbReference type="Proteomes" id="UP000076871"/>
    </source>
</evidence>
<accession>A0A165GGH5</accession>
<name>A0A165GGH5_9APHY</name>
<dbReference type="AlphaFoldDB" id="A0A165GGH5"/>
<dbReference type="STRING" id="1314785.A0A165GGH5"/>
<dbReference type="PANTHER" id="PTHR33096:SF1">
    <property type="entry name" value="CXC1-LIKE CYSTEINE CLUSTER ASSOCIATED WITH KDZ TRANSPOSASES DOMAIN-CONTAINING PROTEIN"/>
    <property type="match status" value="1"/>
</dbReference>
<dbReference type="InterPro" id="IPR040521">
    <property type="entry name" value="KDZ"/>
</dbReference>
<dbReference type="PANTHER" id="PTHR33096">
    <property type="entry name" value="CXC2 DOMAIN-CONTAINING PROTEIN"/>
    <property type="match status" value="1"/>
</dbReference>
<keyword evidence="2" id="KW-1185">Reference proteome</keyword>
<gene>
    <name evidence="1" type="ORF">LAESUDRAFT_755820</name>
</gene>
<dbReference type="OrthoDB" id="2689725at2759"/>
<dbReference type="InParanoid" id="A0A165GGH5"/>
<organism evidence="1 2">
    <name type="scientific">Laetiporus sulphureus 93-53</name>
    <dbReference type="NCBI Taxonomy" id="1314785"/>
    <lineage>
        <taxon>Eukaryota</taxon>
        <taxon>Fungi</taxon>
        <taxon>Dikarya</taxon>
        <taxon>Basidiomycota</taxon>
        <taxon>Agaricomycotina</taxon>
        <taxon>Agaricomycetes</taxon>
        <taxon>Polyporales</taxon>
        <taxon>Laetiporus</taxon>
    </lineage>
</organism>
<sequence>MVDVLEDRSLGHYDIGCGFEETIKRSSLSPEWQQLLCCMIINTFHGYTHNYACQTKNHPNIIEGTDLEDSETFEHVFSASNSLAPVTRYVSAYRRHVYIDEYFHQWDDEKYVSLSTMIYNNYIQALNIIEMESIAVVESMQSLDVKKEDLVQWHAEEHCYFQTLRQEPLWDVYAVAYVEKLQEWQSICAQVETDAGLFLTSIPSDYTFISLTAGNVDYYAEVSHTQKLETRRRYLEERECTLLHDLLAMEVQMNISQRWQLTDDKYVKTAKYVAMCTYHHALNNLQQLVVQRLFELHKLNLSQTAYRARTHIVKSLQARCKAIRHAVKAYNTAALTIDPPRPML</sequence>
<evidence type="ECO:0000313" key="1">
    <source>
        <dbReference type="EMBL" id="KZT10313.1"/>
    </source>
</evidence>
<dbReference type="GeneID" id="63829108"/>
<protein>
    <submittedName>
        <fullName evidence="1">Uncharacterized protein</fullName>
    </submittedName>
</protein>
<dbReference type="Proteomes" id="UP000076871">
    <property type="component" value="Unassembled WGS sequence"/>
</dbReference>
<dbReference type="Pfam" id="PF18758">
    <property type="entry name" value="KDZ"/>
    <property type="match status" value="1"/>
</dbReference>
<reference evidence="1 2" key="1">
    <citation type="journal article" date="2016" name="Mol. Biol. Evol.">
        <title>Comparative Genomics of Early-Diverging Mushroom-Forming Fungi Provides Insights into the Origins of Lignocellulose Decay Capabilities.</title>
        <authorList>
            <person name="Nagy L.G."/>
            <person name="Riley R."/>
            <person name="Tritt A."/>
            <person name="Adam C."/>
            <person name="Daum C."/>
            <person name="Floudas D."/>
            <person name="Sun H."/>
            <person name="Yadav J.S."/>
            <person name="Pangilinan J."/>
            <person name="Larsson K.H."/>
            <person name="Matsuura K."/>
            <person name="Barry K."/>
            <person name="Labutti K."/>
            <person name="Kuo R."/>
            <person name="Ohm R.A."/>
            <person name="Bhattacharya S.S."/>
            <person name="Shirouzu T."/>
            <person name="Yoshinaga Y."/>
            <person name="Martin F.M."/>
            <person name="Grigoriev I.V."/>
            <person name="Hibbett D.S."/>
        </authorList>
    </citation>
    <scope>NUCLEOTIDE SEQUENCE [LARGE SCALE GENOMIC DNA]</scope>
    <source>
        <strain evidence="1 2">93-53</strain>
    </source>
</reference>
<proteinExistence type="predicted"/>